<reference evidence="14" key="1">
    <citation type="journal article" date="2020" name="mSystems">
        <title>Genome- and Community-Level Interaction Insights into Carbon Utilization and Element Cycling Functions of Hydrothermarchaeota in Hydrothermal Sediment.</title>
        <authorList>
            <person name="Zhou Z."/>
            <person name="Liu Y."/>
            <person name="Xu W."/>
            <person name="Pan J."/>
            <person name="Luo Z.H."/>
            <person name="Li M."/>
        </authorList>
    </citation>
    <scope>NUCLEOTIDE SEQUENCE [LARGE SCALE GENOMIC DNA]</scope>
    <source>
        <strain evidence="14">SpSt-1182</strain>
    </source>
</reference>
<evidence type="ECO:0000256" key="4">
    <source>
        <dbReference type="ARBA" id="ARBA00022692"/>
    </source>
</evidence>
<evidence type="ECO:0000256" key="7">
    <source>
        <dbReference type="ARBA" id="ARBA00022989"/>
    </source>
</evidence>
<organism evidence="14">
    <name type="scientific">candidate division WOR-3 bacterium</name>
    <dbReference type="NCBI Taxonomy" id="2052148"/>
    <lineage>
        <taxon>Bacteria</taxon>
        <taxon>Bacteria division WOR-3</taxon>
    </lineage>
</organism>
<dbReference type="AlphaFoldDB" id="A0A7V0T473"/>
<dbReference type="GO" id="GO:0008324">
    <property type="term" value="F:monoatomic cation transmembrane transporter activity"/>
    <property type="evidence" value="ECO:0007669"/>
    <property type="project" value="InterPro"/>
</dbReference>
<feature type="transmembrane region" description="Helical" evidence="12">
    <location>
        <begin position="108"/>
        <end position="126"/>
    </location>
</feature>
<evidence type="ECO:0000256" key="2">
    <source>
        <dbReference type="ARBA" id="ARBA00004644"/>
    </source>
</evidence>
<evidence type="ECO:0000256" key="12">
    <source>
        <dbReference type="SAM" id="Phobius"/>
    </source>
</evidence>
<dbReference type="Pfam" id="PF01545">
    <property type="entry name" value="Cation_efflux"/>
    <property type="match status" value="1"/>
</dbReference>
<comment type="subcellular location">
    <subcellularLocation>
        <location evidence="2">Cytoplasmic vesicle</location>
        <location evidence="2">Secretory vesicle</location>
        <location evidence="2">Synaptic vesicle membrane</location>
        <topology evidence="2">Multi-pass membrane protein</topology>
    </subcellularLocation>
    <subcellularLocation>
        <location evidence="1">Early endosome membrane</location>
    </subcellularLocation>
</comment>
<gene>
    <name evidence="14" type="ORF">ENN51_01060</name>
</gene>
<keyword evidence="9 12" id="KW-0472">Membrane</keyword>
<evidence type="ECO:0000256" key="5">
    <source>
        <dbReference type="ARBA" id="ARBA00022753"/>
    </source>
</evidence>
<protein>
    <recommendedName>
        <fullName evidence="13">Cation efflux protein transmembrane domain-containing protein</fullName>
    </recommendedName>
</protein>
<feature type="region of interest" description="Disordered" evidence="11">
    <location>
        <begin position="1"/>
        <end position="25"/>
    </location>
</feature>
<evidence type="ECO:0000256" key="9">
    <source>
        <dbReference type="ARBA" id="ARBA00023136"/>
    </source>
</evidence>
<accession>A0A7V0T473</accession>
<dbReference type="Gene3D" id="1.20.1510.10">
    <property type="entry name" value="Cation efflux protein transmembrane domain"/>
    <property type="match status" value="1"/>
</dbReference>
<feature type="transmembrane region" description="Helical" evidence="12">
    <location>
        <begin position="179"/>
        <end position="203"/>
    </location>
</feature>
<evidence type="ECO:0000256" key="8">
    <source>
        <dbReference type="ARBA" id="ARBA00023018"/>
    </source>
</evidence>
<dbReference type="PANTHER" id="PTHR31937:SF2">
    <property type="entry name" value="TRANSMEMBRANE PROTEIN 163"/>
    <property type="match status" value="1"/>
</dbReference>
<dbReference type="Proteomes" id="UP000885672">
    <property type="component" value="Unassembled WGS sequence"/>
</dbReference>
<evidence type="ECO:0000256" key="1">
    <source>
        <dbReference type="ARBA" id="ARBA00004146"/>
    </source>
</evidence>
<comment type="similarity">
    <text evidence="3">Belongs to the TMEM163 family.</text>
</comment>
<feature type="domain" description="Cation efflux protein transmembrane" evidence="13">
    <location>
        <begin position="48"/>
        <end position="225"/>
    </location>
</feature>
<evidence type="ECO:0000313" key="14">
    <source>
        <dbReference type="EMBL" id="HDQ98865.1"/>
    </source>
</evidence>
<dbReference type="InterPro" id="IPR058533">
    <property type="entry name" value="Cation_efflux_TM"/>
</dbReference>
<proteinExistence type="inferred from homology"/>
<dbReference type="GO" id="GO:0016020">
    <property type="term" value="C:membrane"/>
    <property type="evidence" value="ECO:0007669"/>
    <property type="project" value="InterPro"/>
</dbReference>
<keyword evidence="4 12" id="KW-0812">Transmembrane</keyword>
<sequence length="231" mass="25092">MVRQQTHGLRPSPVPGPEPGLTNDDCNCPARPARHRAALVLSAITVGYNVIEGVVSLVFGGLAGSAALIGFGLDSFMESLSGGIMLWRFGRRWDTPEAELRAERRATTAVGITFFVFAAYVLYESVDKLVMRETPDPSLPGIVIALLSVITMPTLFLLKRRVARRIGSRSLAADAKQTLACFFLSVALLVGLGLNYFFGIWLADPFVGLLIVGYLGREGVLTLRDRKFCSC</sequence>
<keyword evidence="8" id="KW-0770">Synapse</keyword>
<keyword evidence="10" id="KW-0968">Cytoplasmic vesicle</keyword>
<name>A0A7V0T473_UNCW3</name>
<feature type="transmembrane region" description="Helical" evidence="12">
    <location>
        <begin position="138"/>
        <end position="158"/>
    </location>
</feature>
<keyword evidence="6" id="KW-0862">Zinc</keyword>
<comment type="caution">
    <text evidence="14">The sequence shown here is derived from an EMBL/GenBank/DDBJ whole genome shotgun (WGS) entry which is preliminary data.</text>
</comment>
<keyword evidence="7 12" id="KW-1133">Transmembrane helix</keyword>
<dbReference type="InterPro" id="IPR027469">
    <property type="entry name" value="Cation_efflux_TMD_sf"/>
</dbReference>
<evidence type="ECO:0000256" key="3">
    <source>
        <dbReference type="ARBA" id="ARBA00008731"/>
    </source>
</evidence>
<evidence type="ECO:0000259" key="13">
    <source>
        <dbReference type="Pfam" id="PF01545"/>
    </source>
</evidence>
<evidence type="ECO:0000256" key="11">
    <source>
        <dbReference type="SAM" id="MobiDB-lite"/>
    </source>
</evidence>
<evidence type="ECO:0000256" key="6">
    <source>
        <dbReference type="ARBA" id="ARBA00022833"/>
    </source>
</evidence>
<feature type="transmembrane region" description="Helical" evidence="12">
    <location>
        <begin position="65"/>
        <end position="87"/>
    </location>
</feature>
<feature type="transmembrane region" description="Helical" evidence="12">
    <location>
        <begin position="37"/>
        <end position="59"/>
    </location>
</feature>
<dbReference type="GO" id="GO:0031410">
    <property type="term" value="C:cytoplasmic vesicle"/>
    <property type="evidence" value="ECO:0007669"/>
    <property type="project" value="UniProtKB-KW"/>
</dbReference>
<dbReference type="InterPro" id="IPR026765">
    <property type="entry name" value="Tmem163"/>
</dbReference>
<dbReference type="PANTHER" id="PTHR31937">
    <property type="entry name" value="TRANSMEMBRANE PROTEIN 163"/>
    <property type="match status" value="1"/>
</dbReference>
<keyword evidence="5" id="KW-0967">Endosome</keyword>
<dbReference type="SUPFAM" id="SSF161111">
    <property type="entry name" value="Cation efflux protein transmembrane domain-like"/>
    <property type="match status" value="1"/>
</dbReference>
<dbReference type="EMBL" id="DSBX01000034">
    <property type="protein sequence ID" value="HDQ98865.1"/>
    <property type="molecule type" value="Genomic_DNA"/>
</dbReference>
<evidence type="ECO:0000256" key="10">
    <source>
        <dbReference type="ARBA" id="ARBA00023329"/>
    </source>
</evidence>